<feature type="chain" id="PRO_5015561275" evidence="1">
    <location>
        <begin position="22"/>
        <end position="83"/>
    </location>
</feature>
<organism evidence="2 3">
    <name type="scientific">Hasllibacter halocynthiae</name>
    <dbReference type="NCBI Taxonomy" id="595589"/>
    <lineage>
        <taxon>Bacteria</taxon>
        <taxon>Pseudomonadati</taxon>
        <taxon>Pseudomonadota</taxon>
        <taxon>Alphaproteobacteria</taxon>
        <taxon>Rhodobacterales</taxon>
        <taxon>Roseobacteraceae</taxon>
        <taxon>Hasllibacter</taxon>
    </lineage>
</organism>
<dbReference type="Proteomes" id="UP000238801">
    <property type="component" value="Unassembled WGS sequence"/>
</dbReference>
<protein>
    <submittedName>
        <fullName evidence="2">Uncharacterized protein</fullName>
    </submittedName>
</protein>
<evidence type="ECO:0000256" key="1">
    <source>
        <dbReference type="SAM" id="SignalP"/>
    </source>
</evidence>
<keyword evidence="1" id="KW-0732">Signal</keyword>
<name>A0A2T0X6I4_9RHOB</name>
<dbReference type="RefSeq" id="WP_106159026.1">
    <property type="nucleotide sequence ID" value="NZ_PVTT01000001.1"/>
</dbReference>
<accession>A0A2T0X6I4</accession>
<feature type="signal peptide" evidence="1">
    <location>
        <begin position="1"/>
        <end position="21"/>
    </location>
</feature>
<gene>
    <name evidence="2" type="ORF">BCF33_0124</name>
</gene>
<evidence type="ECO:0000313" key="2">
    <source>
        <dbReference type="EMBL" id="PRY94533.1"/>
    </source>
</evidence>
<dbReference type="EMBL" id="PVTT01000001">
    <property type="protein sequence ID" value="PRY94533.1"/>
    <property type="molecule type" value="Genomic_DNA"/>
</dbReference>
<dbReference type="AlphaFoldDB" id="A0A2T0X6I4"/>
<sequence length="83" mass="8379">MQRRIVTLAAAAFAAAAPLVAEEAEREVLPAAPLTLEDVAVAPFCPFDAADPRRLAALKAVAGPRAPAAERPFAALQGAACGG</sequence>
<comment type="caution">
    <text evidence="2">The sequence shown here is derived from an EMBL/GenBank/DDBJ whole genome shotgun (WGS) entry which is preliminary data.</text>
</comment>
<keyword evidence="3" id="KW-1185">Reference proteome</keyword>
<evidence type="ECO:0000313" key="3">
    <source>
        <dbReference type="Proteomes" id="UP000238801"/>
    </source>
</evidence>
<reference evidence="2 3" key="1">
    <citation type="submission" date="2018-03" db="EMBL/GenBank/DDBJ databases">
        <title>Genomic Encyclopedia of Archaeal and Bacterial Type Strains, Phase II (KMG-II): from individual species to whole genera.</title>
        <authorList>
            <person name="Goeker M."/>
        </authorList>
    </citation>
    <scope>NUCLEOTIDE SEQUENCE [LARGE SCALE GENOMIC DNA]</scope>
    <source>
        <strain evidence="2 3">DSM 29318</strain>
    </source>
</reference>
<proteinExistence type="predicted"/>